<dbReference type="PANTHER" id="PTHR31209:SF0">
    <property type="entry name" value="METALLOENZYME DOMAIN-CONTAINING PROTEIN"/>
    <property type="match status" value="1"/>
</dbReference>
<dbReference type="SUPFAM" id="SSF53649">
    <property type="entry name" value="Alkaline phosphatase-like"/>
    <property type="match status" value="1"/>
</dbReference>
<dbReference type="InterPro" id="IPR017850">
    <property type="entry name" value="Alkaline_phosphatase_core_sf"/>
</dbReference>
<dbReference type="InterPro" id="IPR042253">
    <property type="entry name" value="Pglycerate_mutase_ApgM_sf"/>
</dbReference>
<dbReference type="PIRSF" id="PIRSF006392">
    <property type="entry name" value="IPGAM_arch"/>
    <property type="match status" value="1"/>
</dbReference>
<comment type="function">
    <text evidence="2">Catalyzes the interconversion of 2-phosphoglycerate and 3-phosphoglycerate.</text>
</comment>
<evidence type="ECO:0000256" key="1">
    <source>
        <dbReference type="ARBA" id="ARBA00000370"/>
    </source>
</evidence>
<dbReference type="CDD" id="cd16011">
    <property type="entry name" value="iPGM_like"/>
    <property type="match status" value="1"/>
</dbReference>
<feature type="domain" description="Metalloenzyme" evidence="7">
    <location>
        <begin position="4"/>
        <end position="411"/>
    </location>
</feature>
<name>A0A7C9IVZ1_9BACT</name>
<evidence type="ECO:0000313" key="9">
    <source>
        <dbReference type="Proteomes" id="UP000482487"/>
    </source>
</evidence>
<dbReference type="AlphaFoldDB" id="A0A7C9IVZ1"/>
<feature type="compositionally biased region" description="Pro residues" evidence="6">
    <location>
        <begin position="433"/>
        <end position="445"/>
    </location>
</feature>
<dbReference type="InterPro" id="IPR006124">
    <property type="entry name" value="Metalloenzyme"/>
</dbReference>
<evidence type="ECO:0000256" key="3">
    <source>
        <dbReference type="ARBA" id="ARBA00004921"/>
    </source>
</evidence>
<dbReference type="GO" id="GO:0004619">
    <property type="term" value="F:phosphoglycerate mutase activity"/>
    <property type="evidence" value="ECO:0007669"/>
    <property type="project" value="UniProtKB-EC"/>
</dbReference>
<comment type="similarity">
    <text evidence="4">Belongs to the BPG-independent phosphoglycerate mutase family. A-PGAM subfamily.</text>
</comment>
<feature type="region of interest" description="Disordered" evidence="6">
    <location>
        <begin position="433"/>
        <end position="455"/>
    </location>
</feature>
<reference evidence="8 9" key="1">
    <citation type="submission" date="2020-01" db="EMBL/GenBank/DDBJ databases">
        <title>Genome sequence of Desulfovibrio aerotolerans DSM 16695(T).</title>
        <authorList>
            <person name="Karnachuk O."/>
            <person name="Avakyan M."/>
            <person name="Mardanov A."/>
            <person name="Kadnikov V."/>
            <person name="Ravin N."/>
        </authorList>
    </citation>
    <scope>NUCLEOTIDE SEQUENCE [LARGE SCALE GENOMIC DNA]</scope>
    <source>
        <strain evidence="8 9">DSM 16695</strain>
    </source>
</reference>
<keyword evidence="9" id="KW-1185">Reference proteome</keyword>
<comment type="caution">
    <text evidence="8">The sequence shown here is derived from an EMBL/GenBank/DDBJ whole genome shotgun (WGS) entry which is preliminary data.</text>
</comment>
<dbReference type="EMBL" id="WVUD01000070">
    <property type="protein sequence ID" value="MYL85260.1"/>
    <property type="molecule type" value="Genomic_DNA"/>
</dbReference>
<keyword evidence="5" id="KW-0324">Glycolysis</keyword>
<evidence type="ECO:0000256" key="2">
    <source>
        <dbReference type="ARBA" id="ARBA00002315"/>
    </source>
</evidence>
<evidence type="ECO:0000256" key="4">
    <source>
        <dbReference type="ARBA" id="ARBA00005524"/>
    </source>
</evidence>
<evidence type="ECO:0000256" key="5">
    <source>
        <dbReference type="ARBA" id="ARBA00023152"/>
    </source>
</evidence>
<organism evidence="8 9">
    <name type="scientific">Solidesulfovibrio aerotolerans</name>
    <dbReference type="NCBI Taxonomy" id="295255"/>
    <lineage>
        <taxon>Bacteria</taxon>
        <taxon>Pseudomonadati</taxon>
        <taxon>Thermodesulfobacteriota</taxon>
        <taxon>Desulfovibrionia</taxon>
        <taxon>Desulfovibrionales</taxon>
        <taxon>Desulfovibrionaceae</taxon>
        <taxon>Solidesulfovibrio</taxon>
    </lineage>
</organism>
<evidence type="ECO:0000259" key="7">
    <source>
        <dbReference type="Pfam" id="PF01676"/>
    </source>
</evidence>
<keyword evidence="8" id="KW-0413">Isomerase</keyword>
<dbReference type="EC" id="5.4.2.12" evidence="8"/>
<protein>
    <submittedName>
        <fullName evidence="8">2,3-bisphosphoglycerate-independent phosphoglycerate mutase</fullName>
        <ecNumber evidence="8">5.4.2.12</ecNumber>
    </submittedName>
</protein>
<dbReference type="PANTHER" id="PTHR31209">
    <property type="entry name" value="COFACTOR-INDEPENDENT PHOSPHOGLYCERATE MUTASE"/>
    <property type="match status" value="1"/>
</dbReference>
<dbReference type="GO" id="GO:0006096">
    <property type="term" value="P:glycolytic process"/>
    <property type="evidence" value="ECO:0007669"/>
    <property type="project" value="UniProtKB-KW"/>
</dbReference>
<dbReference type="InterPro" id="IPR004456">
    <property type="entry name" value="Pglycerate_mutase_ApgM"/>
</dbReference>
<accession>A0A7C9IVZ1</accession>
<dbReference type="Gene3D" id="3.30.70.2130">
    <property type="entry name" value="Metalloenzyme domain"/>
    <property type="match status" value="1"/>
</dbReference>
<gene>
    <name evidence="8" type="primary">apgM</name>
    <name evidence="8" type="ORF">GTA51_19375</name>
</gene>
<proteinExistence type="inferred from homology"/>
<dbReference type="Gene3D" id="3.40.720.10">
    <property type="entry name" value="Alkaline Phosphatase, subunit A"/>
    <property type="match status" value="2"/>
</dbReference>
<dbReference type="Pfam" id="PF10143">
    <property type="entry name" value="PhosphMutase"/>
    <property type="match status" value="1"/>
</dbReference>
<evidence type="ECO:0000256" key="6">
    <source>
        <dbReference type="SAM" id="MobiDB-lite"/>
    </source>
</evidence>
<comment type="pathway">
    <text evidence="3">Carbohydrate degradation.</text>
</comment>
<sequence>MPSKCVLIVLDGLGDRSYEVLGGKTPLQAARTPTLDRIAREGANGLFHAGLLGQALPSENAHFAMFGAPAAAFPGRGAIEALGAGVDLKPGQVAVLAHFVSAANDAGRLRVVRDRAGPAAAQEIAALFAAVGAFQSQGVALRLHHTNGLFGVLSLTGPVSPHITDSNPMRDGVFASSILPLAMAAADPDELDRARRTALALTHYLGWVHHRLEAHPLKAKRLEQGLPVLNGLVTQRAGQIKPVMPFAERFGLRGASIASGAMFHGLARLLGLTPMPVADSPDCGRDLAERVRLAGQVLADFDFIHVHTKAPDEAAHRKDPLLKKSVIESLDQGLARSLESLLDDPEVLLLVTADHSTPSGGPLIHSGEAVPLVMRGHGQRIDGVACFDEVSAAAGCLGPVRGQELMLLVLNGLELAKLQGVMDTPEDRPYWPGPYAPFILPPPEPGDQNPQGEAS</sequence>
<dbReference type="RefSeq" id="WP_160964053.1">
    <property type="nucleotide sequence ID" value="NZ_WVUD01000070.1"/>
</dbReference>
<dbReference type="OrthoDB" id="9804453at2"/>
<dbReference type="GO" id="GO:0046872">
    <property type="term" value="F:metal ion binding"/>
    <property type="evidence" value="ECO:0007669"/>
    <property type="project" value="InterPro"/>
</dbReference>
<dbReference type="Pfam" id="PF01676">
    <property type="entry name" value="Metalloenzyme"/>
    <property type="match status" value="1"/>
</dbReference>
<evidence type="ECO:0000313" key="8">
    <source>
        <dbReference type="EMBL" id="MYL85260.1"/>
    </source>
</evidence>
<comment type="catalytic activity">
    <reaction evidence="1">
        <text>(2R)-2-phosphoglycerate = (2R)-3-phosphoglycerate</text>
        <dbReference type="Rhea" id="RHEA:15901"/>
        <dbReference type="ChEBI" id="CHEBI:58272"/>
        <dbReference type="ChEBI" id="CHEBI:58289"/>
        <dbReference type="EC" id="5.4.2.12"/>
    </reaction>
</comment>
<dbReference type="Proteomes" id="UP000482487">
    <property type="component" value="Unassembled WGS sequence"/>
</dbReference>